<dbReference type="SMART" id="SM00530">
    <property type="entry name" value="HTH_XRE"/>
    <property type="match status" value="1"/>
</dbReference>
<evidence type="ECO:0000313" key="4">
    <source>
        <dbReference type="Proteomes" id="UP000307943"/>
    </source>
</evidence>
<dbReference type="InterPro" id="IPR010982">
    <property type="entry name" value="Lambda_DNA-bd_dom_sf"/>
</dbReference>
<dbReference type="EMBL" id="VDCQ01000080">
    <property type="protein sequence ID" value="TNJ60818.1"/>
    <property type="molecule type" value="Genomic_DNA"/>
</dbReference>
<dbReference type="Pfam" id="PF01381">
    <property type="entry name" value="HTH_3"/>
    <property type="match status" value="1"/>
</dbReference>
<dbReference type="Gene3D" id="1.10.260.40">
    <property type="entry name" value="lambda repressor-like DNA-binding domains"/>
    <property type="match status" value="1"/>
</dbReference>
<dbReference type="SUPFAM" id="SSF47413">
    <property type="entry name" value="lambda repressor-like DNA-binding domains"/>
    <property type="match status" value="1"/>
</dbReference>
<gene>
    <name evidence="3" type="ORF">FE784_35375</name>
</gene>
<keyword evidence="1" id="KW-0238">DNA-binding</keyword>
<dbReference type="PANTHER" id="PTHR46558:SF11">
    <property type="entry name" value="HTH-TYPE TRANSCRIPTIONAL REGULATOR XRE"/>
    <property type="match status" value="1"/>
</dbReference>
<evidence type="ECO:0000313" key="3">
    <source>
        <dbReference type="EMBL" id="TNJ60818.1"/>
    </source>
</evidence>
<dbReference type="GO" id="GO:0003677">
    <property type="term" value="F:DNA binding"/>
    <property type="evidence" value="ECO:0007669"/>
    <property type="project" value="UniProtKB-KW"/>
</dbReference>
<proteinExistence type="predicted"/>
<evidence type="ECO:0000259" key="2">
    <source>
        <dbReference type="PROSITE" id="PS50943"/>
    </source>
</evidence>
<organism evidence="3 4">
    <name type="scientific">Paenibacillus hemerocallicola</name>
    <dbReference type="NCBI Taxonomy" id="1172614"/>
    <lineage>
        <taxon>Bacteria</taxon>
        <taxon>Bacillati</taxon>
        <taxon>Bacillota</taxon>
        <taxon>Bacilli</taxon>
        <taxon>Bacillales</taxon>
        <taxon>Paenibacillaceae</taxon>
        <taxon>Paenibacillus</taxon>
    </lineage>
</organism>
<dbReference type="CDD" id="cd00093">
    <property type="entry name" value="HTH_XRE"/>
    <property type="match status" value="1"/>
</dbReference>
<reference evidence="3 4" key="1">
    <citation type="submission" date="2019-05" db="EMBL/GenBank/DDBJ databases">
        <title>We sequenced the genome of Paenibacillus hemerocallicola KCTC 33185 for further insight into its adaptation and study the phylogeny of Paenibacillus.</title>
        <authorList>
            <person name="Narsing Rao M.P."/>
        </authorList>
    </citation>
    <scope>NUCLEOTIDE SEQUENCE [LARGE SCALE GENOMIC DNA]</scope>
    <source>
        <strain evidence="3 4">KCTC 33185</strain>
    </source>
</reference>
<accession>A0A5C4SXI9</accession>
<protein>
    <submittedName>
        <fullName evidence="3">Helix-turn-helix transcriptional regulator</fullName>
    </submittedName>
</protein>
<evidence type="ECO:0000256" key="1">
    <source>
        <dbReference type="ARBA" id="ARBA00023125"/>
    </source>
</evidence>
<sequence length="294" mass="32002">MNIANRPILQTNMQEENIMDVRKIGAFISDLRKAKNNTQAELAQLLSVSHQAVSKWERGESLPDIGLLPLTAKLLGVTVDELLNGERSTDLEVAPIKMQIEKGDVLINPEPPGHPGCQLTLDHVSGLAPFLSRDALEAMIEQTEGVVHWSNVNALAPFLGRATLEKLVEKVIDGTIELSKITGIAPFLGHETLDRLVNHAEEGSLQWDAISGLGPFLSKETLGRLAHQAADGSMVPENILGLAPFLDQSHLVMLIESRGVNGLRPEHLVSLAPFLPQAIIEKLALGYKQEPESE</sequence>
<dbReference type="InterPro" id="IPR001387">
    <property type="entry name" value="Cro/C1-type_HTH"/>
</dbReference>
<feature type="domain" description="HTH cro/C1-type" evidence="2">
    <location>
        <begin position="28"/>
        <end position="82"/>
    </location>
</feature>
<keyword evidence="4" id="KW-1185">Reference proteome</keyword>
<dbReference type="PANTHER" id="PTHR46558">
    <property type="entry name" value="TRACRIPTIONAL REGULATORY PROTEIN-RELATED-RELATED"/>
    <property type="match status" value="1"/>
</dbReference>
<dbReference type="Proteomes" id="UP000307943">
    <property type="component" value="Unassembled WGS sequence"/>
</dbReference>
<name>A0A5C4SXI9_9BACL</name>
<dbReference type="OrthoDB" id="9804312at2"/>
<dbReference type="PROSITE" id="PS50943">
    <property type="entry name" value="HTH_CROC1"/>
    <property type="match status" value="1"/>
</dbReference>
<comment type="caution">
    <text evidence="3">The sequence shown here is derived from an EMBL/GenBank/DDBJ whole genome shotgun (WGS) entry which is preliminary data.</text>
</comment>
<dbReference type="AlphaFoldDB" id="A0A5C4SXI9"/>